<keyword evidence="1" id="KW-0805">Transcription regulation</keyword>
<dbReference type="PANTHER" id="PTHR30055:SF234">
    <property type="entry name" value="HTH-TYPE TRANSCRIPTIONAL REGULATOR BETI"/>
    <property type="match status" value="1"/>
</dbReference>
<protein>
    <recommendedName>
        <fullName evidence="5">HTH tetR-type domain-containing protein</fullName>
    </recommendedName>
</protein>
<evidence type="ECO:0000256" key="2">
    <source>
        <dbReference type="ARBA" id="ARBA00023125"/>
    </source>
</evidence>
<keyword evidence="2 4" id="KW-0238">DNA-binding</keyword>
<organism evidence="6 7">
    <name type="scientific">Mycobacterium mantenii</name>
    <dbReference type="NCBI Taxonomy" id="560555"/>
    <lineage>
        <taxon>Bacteria</taxon>
        <taxon>Bacillati</taxon>
        <taxon>Actinomycetota</taxon>
        <taxon>Actinomycetes</taxon>
        <taxon>Mycobacteriales</taxon>
        <taxon>Mycobacteriaceae</taxon>
        <taxon>Mycobacterium</taxon>
        <taxon>Mycobacterium avium complex (MAC)</taxon>
    </lineage>
</organism>
<dbReference type="PRINTS" id="PR00455">
    <property type="entry name" value="HTHTETR"/>
</dbReference>
<evidence type="ECO:0000313" key="6">
    <source>
        <dbReference type="EMBL" id="OBH70455.1"/>
    </source>
</evidence>
<evidence type="ECO:0000256" key="4">
    <source>
        <dbReference type="PROSITE-ProRule" id="PRU00335"/>
    </source>
</evidence>
<dbReference type="OrthoDB" id="5242390at2"/>
<sequence>MVEKILDACARILSVSGYDGVSTYRIATEADISPGSLYQYFPNKDAIIAAAVERMIEKVAGELAAALAEMPRGEPSTQIRYVVGAVLDATERNRELARVLVEQMPRLGGSAEIRSIERRAMDMALGYRAALTDAIPFAQRSATEWMSIQALQQITARYVLDQPPIERDVFIDELSRLLTTFVALSMSEPGSTRLPG</sequence>
<dbReference type="PANTHER" id="PTHR30055">
    <property type="entry name" value="HTH-TYPE TRANSCRIPTIONAL REGULATOR RUTR"/>
    <property type="match status" value="1"/>
</dbReference>
<dbReference type="RefSeq" id="WP_067911863.1">
    <property type="nucleotide sequence ID" value="NZ_LZJP01000096.1"/>
</dbReference>
<evidence type="ECO:0000256" key="1">
    <source>
        <dbReference type="ARBA" id="ARBA00023015"/>
    </source>
</evidence>
<accession>A0A1A2T239</accession>
<evidence type="ECO:0000259" key="5">
    <source>
        <dbReference type="PROSITE" id="PS50977"/>
    </source>
</evidence>
<dbReference type="InterPro" id="IPR023772">
    <property type="entry name" value="DNA-bd_HTH_TetR-type_CS"/>
</dbReference>
<dbReference type="SUPFAM" id="SSF46689">
    <property type="entry name" value="Homeodomain-like"/>
    <property type="match status" value="1"/>
</dbReference>
<evidence type="ECO:0000313" key="7">
    <source>
        <dbReference type="Proteomes" id="UP000092389"/>
    </source>
</evidence>
<dbReference type="InterPro" id="IPR041669">
    <property type="entry name" value="TetR_C_15"/>
</dbReference>
<dbReference type="Pfam" id="PF17918">
    <property type="entry name" value="TetR_C_15"/>
    <property type="match status" value="1"/>
</dbReference>
<feature type="DNA-binding region" description="H-T-H motif" evidence="4">
    <location>
        <begin position="22"/>
        <end position="41"/>
    </location>
</feature>
<feature type="domain" description="HTH tetR-type" evidence="5">
    <location>
        <begin position="1"/>
        <end position="59"/>
    </location>
</feature>
<dbReference type="GO" id="GO:0003700">
    <property type="term" value="F:DNA-binding transcription factor activity"/>
    <property type="evidence" value="ECO:0007669"/>
    <property type="project" value="TreeGrafter"/>
</dbReference>
<dbReference type="AlphaFoldDB" id="A0A1A2T239"/>
<proteinExistence type="predicted"/>
<dbReference type="InterPro" id="IPR009057">
    <property type="entry name" value="Homeodomain-like_sf"/>
</dbReference>
<dbReference type="Pfam" id="PF00440">
    <property type="entry name" value="TetR_N"/>
    <property type="match status" value="1"/>
</dbReference>
<dbReference type="PROSITE" id="PS50977">
    <property type="entry name" value="HTH_TETR_2"/>
    <property type="match status" value="1"/>
</dbReference>
<dbReference type="EMBL" id="LZJU01000149">
    <property type="protein sequence ID" value="OBH70455.1"/>
    <property type="molecule type" value="Genomic_DNA"/>
</dbReference>
<dbReference type="InterPro" id="IPR001647">
    <property type="entry name" value="HTH_TetR"/>
</dbReference>
<reference evidence="6 7" key="1">
    <citation type="submission" date="2016-06" db="EMBL/GenBank/DDBJ databases">
        <authorList>
            <person name="Kjaerup R.B."/>
            <person name="Dalgaard T.S."/>
            <person name="Juul-Madsen H.R."/>
        </authorList>
    </citation>
    <scope>NUCLEOTIDE SEQUENCE [LARGE SCALE GENOMIC DNA]</scope>
    <source>
        <strain evidence="6 7">E152</strain>
    </source>
</reference>
<comment type="caution">
    <text evidence="6">The sequence shown here is derived from an EMBL/GenBank/DDBJ whole genome shotgun (WGS) entry which is preliminary data.</text>
</comment>
<dbReference type="Gene3D" id="1.10.357.10">
    <property type="entry name" value="Tetracycline Repressor, domain 2"/>
    <property type="match status" value="1"/>
</dbReference>
<keyword evidence="3" id="KW-0804">Transcription</keyword>
<gene>
    <name evidence="6" type="ORF">A5683_00655</name>
</gene>
<dbReference type="PROSITE" id="PS01081">
    <property type="entry name" value="HTH_TETR_1"/>
    <property type="match status" value="1"/>
</dbReference>
<dbReference type="Proteomes" id="UP000092389">
    <property type="component" value="Unassembled WGS sequence"/>
</dbReference>
<evidence type="ECO:0000256" key="3">
    <source>
        <dbReference type="ARBA" id="ARBA00023163"/>
    </source>
</evidence>
<dbReference type="GO" id="GO:0000976">
    <property type="term" value="F:transcription cis-regulatory region binding"/>
    <property type="evidence" value="ECO:0007669"/>
    <property type="project" value="TreeGrafter"/>
</dbReference>
<dbReference type="InterPro" id="IPR050109">
    <property type="entry name" value="HTH-type_TetR-like_transc_reg"/>
</dbReference>
<name>A0A1A2T239_MYCNT</name>